<dbReference type="AlphaFoldDB" id="A0A8H5HGA7"/>
<dbReference type="GO" id="GO:0016616">
    <property type="term" value="F:oxidoreductase activity, acting on the CH-OH group of donors, NAD or NADP as acceptor"/>
    <property type="evidence" value="ECO:0007669"/>
    <property type="project" value="TreeGrafter"/>
</dbReference>
<gene>
    <name evidence="4" type="ORF">D9757_007255</name>
</gene>
<dbReference type="EMBL" id="JAACJN010000050">
    <property type="protein sequence ID" value="KAF5382858.1"/>
    <property type="molecule type" value="Genomic_DNA"/>
</dbReference>
<sequence>MPAITSTDATVLVTGATGFLGTWTIDILLKRGYSVRAAVRNEAKGKYLLEKFKSYGSKLHLVVIGDYTSIATDSAFDEAVRGVSGIIHTAAPTHLHSAHPDEMSIPAINGVLGVLQSALKHGGDTLKRVVITSSGAAMNQPHIPNEHIDESCWNDDAVRECEQKGKEADPMNSYSASKVRAEKAAWGFVARHKSEIKWDLTVIIPPYMFGPPIHEVNSLETLNFSLGFWYAAMLQKNYFGQDPENFPGHGFLDVRDGAEAHVRALEKAAAGGERILVCARAPWVWNDFIDAINGKQLEQRTGGNHFINAKEQKLLGIKYITMEQSGKDILAFMTAKGWK</sequence>
<dbReference type="PANTHER" id="PTHR10366:SF564">
    <property type="entry name" value="STEROL-4-ALPHA-CARBOXYLATE 3-DEHYDROGENASE, DECARBOXYLATING"/>
    <property type="match status" value="1"/>
</dbReference>
<accession>A0A8H5HGA7</accession>
<dbReference type="PANTHER" id="PTHR10366">
    <property type="entry name" value="NAD DEPENDENT EPIMERASE/DEHYDRATASE"/>
    <property type="match status" value="1"/>
</dbReference>
<evidence type="ECO:0000256" key="1">
    <source>
        <dbReference type="ARBA" id="ARBA00023002"/>
    </source>
</evidence>
<dbReference type="Proteomes" id="UP000518752">
    <property type="component" value="Unassembled WGS sequence"/>
</dbReference>
<comment type="similarity">
    <text evidence="2">Belongs to the NAD(P)-dependent epimerase/dehydratase family. Dihydroflavonol-4-reductase subfamily.</text>
</comment>
<name>A0A8H5HGA7_9AGAR</name>
<protein>
    <recommendedName>
        <fullName evidence="3">NAD-dependent epimerase/dehydratase domain-containing protein</fullName>
    </recommendedName>
</protein>
<evidence type="ECO:0000256" key="2">
    <source>
        <dbReference type="ARBA" id="ARBA00023445"/>
    </source>
</evidence>
<keyword evidence="5" id="KW-1185">Reference proteome</keyword>
<keyword evidence="1" id="KW-0560">Oxidoreductase</keyword>
<evidence type="ECO:0000259" key="3">
    <source>
        <dbReference type="Pfam" id="PF01370"/>
    </source>
</evidence>
<dbReference type="InterPro" id="IPR001509">
    <property type="entry name" value="Epimerase_deHydtase"/>
</dbReference>
<comment type="caution">
    <text evidence="4">The sequence shown here is derived from an EMBL/GenBank/DDBJ whole genome shotgun (WGS) entry which is preliminary data.</text>
</comment>
<proteinExistence type="inferred from homology"/>
<dbReference type="InterPro" id="IPR036291">
    <property type="entry name" value="NAD(P)-bd_dom_sf"/>
</dbReference>
<reference evidence="4 5" key="1">
    <citation type="journal article" date="2020" name="ISME J.">
        <title>Uncovering the hidden diversity of litter-decomposition mechanisms in mushroom-forming fungi.</title>
        <authorList>
            <person name="Floudas D."/>
            <person name="Bentzer J."/>
            <person name="Ahren D."/>
            <person name="Johansson T."/>
            <person name="Persson P."/>
            <person name="Tunlid A."/>
        </authorList>
    </citation>
    <scope>NUCLEOTIDE SEQUENCE [LARGE SCALE GENOMIC DNA]</scope>
    <source>
        <strain evidence="4 5">CBS 406.79</strain>
    </source>
</reference>
<dbReference type="Gene3D" id="3.40.50.720">
    <property type="entry name" value="NAD(P)-binding Rossmann-like Domain"/>
    <property type="match status" value="1"/>
</dbReference>
<feature type="domain" description="NAD-dependent epimerase/dehydratase" evidence="3">
    <location>
        <begin position="11"/>
        <end position="274"/>
    </location>
</feature>
<evidence type="ECO:0000313" key="5">
    <source>
        <dbReference type="Proteomes" id="UP000518752"/>
    </source>
</evidence>
<dbReference type="SUPFAM" id="SSF51735">
    <property type="entry name" value="NAD(P)-binding Rossmann-fold domains"/>
    <property type="match status" value="1"/>
</dbReference>
<evidence type="ECO:0000313" key="4">
    <source>
        <dbReference type="EMBL" id="KAF5382858.1"/>
    </source>
</evidence>
<dbReference type="InterPro" id="IPR050425">
    <property type="entry name" value="NAD(P)_dehydrat-like"/>
</dbReference>
<dbReference type="OrthoDB" id="2735536at2759"/>
<dbReference type="Pfam" id="PF01370">
    <property type="entry name" value="Epimerase"/>
    <property type="match status" value="1"/>
</dbReference>
<organism evidence="4 5">
    <name type="scientific">Collybiopsis confluens</name>
    <dbReference type="NCBI Taxonomy" id="2823264"/>
    <lineage>
        <taxon>Eukaryota</taxon>
        <taxon>Fungi</taxon>
        <taxon>Dikarya</taxon>
        <taxon>Basidiomycota</taxon>
        <taxon>Agaricomycotina</taxon>
        <taxon>Agaricomycetes</taxon>
        <taxon>Agaricomycetidae</taxon>
        <taxon>Agaricales</taxon>
        <taxon>Marasmiineae</taxon>
        <taxon>Omphalotaceae</taxon>
        <taxon>Collybiopsis</taxon>
    </lineage>
</organism>